<evidence type="ECO:0000256" key="2">
    <source>
        <dbReference type="ARBA" id="ARBA00005019"/>
    </source>
</evidence>
<dbReference type="SUPFAM" id="SSF52374">
    <property type="entry name" value="Nucleotidylyl transferase"/>
    <property type="match status" value="1"/>
</dbReference>
<evidence type="ECO:0000313" key="13">
    <source>
        <dbReference type="EMBL" id="EFA45063.1"/>
    </source>
</evidence>
<evidence type="ECO:0000256" key="6">
    <source>
        <dbReference type="ARBA" id="ARBA00022695"/>
    </source>
</evidence>
<keyword evidence="5 11" id="KW-0808">Transferase</keyword>
<accession>D1PU65</accession>
<dbReference type="CDD" id="cd02165">
    <property type="entry name" value="NMNAT"/>
    <property type="match status" value="1"/>
</dbReference>
<comment type="pathway">
    <text evidence="2 11">Cofactor biosynthesis; NAD(+) biosynthesis; deamido-NAD(+) from nicotinate D-ribonucleotide: step 1/1.</text>
</comment>
<dbReference type="HAMAP" id="MF_00244">
    <property type="entry name" value="NaMN_adenylyltr"/>
    <property type="match status" value="1"/>
</dbReference>
<dbReference type="Proteomes" id="UP000003160">
    <property type="component" value="Unassembled WGS sequence"/>
</dbReference>
<dbReference type="OrthoDB" id="5295945at2"/>
<dbReference type="InterPro" id="IPR005248">
    <property type="entry name" value="NadD/NMNAT"/>
</dbReference>
<dbReference type="EMBL" id="ACKS01000024">
    <property type="protein sequence ID" value="EFA45063.1"/>
    <property type="molecule type" value="Genomic_DNA"/>
</dbReference>
<gene>
    <name evidence="11 13" type="primary">nadD</name>
    <name evidence="13" type="ORF">HMPREF0645_0500</name>
</gene>
<dbReference type="RefSeq" id="WP_007174848.1">
    <property type="nucleotide sequence ID" value="NZ_GG704782.1"/>
</dbReference>
<organism evidence="13 14">
    <name type="scientific">Hallella bergensis DSM 17361</name>
    <dbReference type="NCBI Taxonomy" id="585502"/>
    <lineage>
        <taxon>Bacteria</taxon>
        <taxon>Pseudomonadati</taxon>
        <taxon>Bacteroidota</taxon>
        <taxon>Bacteroidia</taxon>
        <taxon>Bacteroidales</taxon>
        <taxon>Prevotellaceae</taxon>
        <taxon>Hallella</taxon>
    </lineage>
</organism>
<keyword evidence="6 11" id="KW-0548">Nucleotidyltransferase</keyword>
<name>D1PU65_9BACT</name>
<protein>
    <recommendedName>
        <fullName evidence="11">Probable nicotinate-nucleotide adenylyltransferase</fullName>
        <ecNumber evidence="11">2.7.7.18</ecNumber>
    </recommendedName>
    <alternativeName>
        <fullName evidence="11">Deamido-NAD(+) diphosphorylase</fullName>
    </alternativeName>
    <alternativeName>
        <fullName evidence="11">Deamido-NAD(+) pyrophosphorylase</fullName>
    </alternativeName>
    <alternativeName>
        <fullName evidence="11">Nicotinate mononucleotide adenylyltransferase</fullName>
        <shortName evidence="11">NaMN adenylyltransferase</shortName>
    </alternativeName>
</protein>
<comment type="function">
    <text evidence="1 11">Catalyzes the reversible adenylation of nicotinate mononucleotide (NaMN) to nicotinic acid adenine dinucleotide (NaAD).</text>
</comment>
<evidence type="ECO:0000313" key="14">
    <source>
        <dbReference type="Proteomes" id="UP000003160"/>
    </source>
</evidence>
<comment type="similarity">
    <text evidence="3 11">Belongs to the NadD family.</text>
</comment>
<dbReference type="UniPathway" id="UPA00253">
    <property type="reaction ID" value="UER00332"/>
</dbReference>
<reference evidence="13 14" key="1">
    <citation type="submission" date="2009-10" db="EMBL/GenBank/DDBJ databases">
        <authorList>
            <person name="Qin X."/>
            <person name="Bachman B."/>
            <person name="Battles P."/>
            <person name="Bell A."/>
            <person name="Bess C."/>
            <person name="Bickham C."/>
            <person name="Chaboub L."/>
            <person name="Chen D."/>
            <person name="Coyle M."/>
            <person name="Deiros D.R."/>
            <person name="Dinh H."/>
            <person name="Forbes L."/>
            <person name="Fowler G."/>
            <person name="Francisco L."/>
            <person name="Fu Q."/>
            <person name="Gubbala S."/>
            <person name="Hale W."/>
            <person name="Han Y."/>
            <person name="Hemphill L."/>
            <person name="Highlander S.K."/>
            <person name="Hirani K."/>
            <person name="Hogues M."/>
            <person name="Jackson L."/>
            <person name="Jakkamsetti A."/>
            <person name="Javaid M."/>
            <person name="Jiang H."/>
            <person name="Korchina V."/>
            <person name="Kovar C."/>
            <person name="Lara F."/>
            <person name="Lee S."/>
            <person name="Mata R."/>
            <person name="Mathew T."/>
            <person name="Moen C."/>
            <person name="Morales K."/>
            <person name="Munidasa M."/>
            <person name="Nazareth L."/>
            <person name="Ngo R."/>
            <person name="Nguyen L."/>
            <person name="Okwuonu G."/>
            <person name="Ongeri F."/>
            <person name="Patil S."/>
            <person name="Petrosino J."/>
            <person name="Pham C."/>
            <person name="Pham P."/>
            <person name="Pu L.-L."/>
            <person name="Puazo M."/>
            <person name="Raj R."/>
            <person name="Reid J."/>
            <person name="Rouhana J."/>
            <person name="Saada N."/>
            <person name="Shang Y."/>
            <person name="Simmons D."/>
            <person name="Thornton R."/>
            <person name="Warren J."/>
            <person name="Weissenberger G."/>
            <person name="Zhang J."/>
            <person name="Zhang L."/>
            <person name="Zhou C."/>
            <person name="Zhu D."/>
            <person name="Muzny D."/>
            <person name="Worley K."/>
            <person name="Gibbs R."/>
        </authorList>
    </citation>
    <scope>NUCLEOTIDE SEQUENCE [LARGE SCALE GENOMIC DNA]</scope>
    <source>
        <strain evidence="13 14">DSM 17361</strain>
    </source>
</reference>
<evidence type="ECO:0000256" key="9">
    <source>
        <dbReference type="ARBA" id="ARBA00023027"/>
    </source>
</evidence>
<dbReference type="NCBIfam" id="TIGR00125">
    <property type="entry name" value="cyt_tran_rel"/>
    <property type="match status" value="1"/>
</dbReference>
<feature type="domain" description="Cytidyltransferase-like" evidence="12">
    <location>
        <begin position="24"/>
        <end position="184"/>
    </location>
</feature>
<proteinExistence type="inferred from homology"/>
<comment type="caution">
    <text evidence="13">The sequence shown here is derived from an EMBL/GenBank/DDBJ whole genome shotgun (WGS) entry which is preliminary data.</text>
</comment>
<evidence type="ECO:0000259" key="12">
    <source>
        <dbReference type="Pfam" id="PF01467"/>
    </source>
</evidence>
<dbReference type="EC" id="2.7.7.18" evidence="11"/>
<evidence type="ECO:0000256" key="3">
    <source>
        <dbReference type="ARBA" id="ARBA00009014"/>
    </source>
</evidence>
<keyword evidence="7 11" id="KW-0547">Nucleotide-binding</keyword>
<evidence type="ECO:0000256" key="8">
    <source>
        <dbReference type="ARBA" id="ARBA00022840"/>
    </source>
</evidence>
<dbReference type="Pfam" id="PF01467">
    <property type="entry name" value="CTP_transf_like"/>
    <property type="match status" value="1"/>
</dbReference>
<dbReference type="GO" id="GO:0009435">
    <property type="term" value="P:NAD+ biosynthetic process"/>
    <property type="evidence" value="ECO:0007669"/>
    <property type="project" value="UniProtKB-UniRule"/>
</dbReference>
<sequence length="208" mass="23953">MTAKPICPRPEQTDTPPAKLRTGIFGGSFNPIHNGHIALAQQILKTGAIDEIWFVVSPLNPFKTSANDLLADKLRLELARKALHDRPGLIASDYEFHLPKPSYMWNTLQNLALDFPEREFVLIIGADNWLSFDRWANPEYILTHHEMLVYPRSGFPIDEAHLPENVHLINTRLYPVSSTDIRQRINQHLPIDHLVPRNIHDLLLKYYQ</sequence>
<dbReference type="GO" id="GO:0005524">
    <property type="term" value="F:ATP binding"/>
    <property type="evidence" value="ECO:0007669"/>
    <property type="project" value="UniProtKB-KW"/>
</dbReference>
<dbReference type="AlphaFoldDB" id="D1PU65"/>
<keyword evidence="9 11" id="KW-0520">NAD</keyword>
<dbReference type="InterPro" id="IPR014729">
    <property type="entry name" value="Rossmann-like_a/b/a_fold"/>
</dbReference>
<dbReference type="NCBIfam" id="TIGR00482">
    <property type="entry name" value="nicotinate (nicotinamide) nucleotide adenylyltransferase"/>
    <property type="match status" value="1"/>
</dbReference>
<keyword evidence="14" id="KW-1185">Reference proteome</keyword>
<evidence type="ECO:0000256" key="5">
    <source>
        <dbReference type="ARBA" id="ARBA00022679"/>
    </source>
</evidence>
<dbReference type="Gene3D" id="3.40.50.620">
    <property type="entry name" value="HUPs"/>
    <property type="match status" value="1"/>
</dbReference>
<comment type="catalytic activity">
    <reaction evidence="10 11">
        <text>nicotinate beta-D-ribonucleotide + ATP + H(+) = deamido-NAD(+) + diphosphate</text>
        <dbReference type="Rhea" id="RHEA:22860"/>
        <dbReference type="ChEBI" id="CHEBI:15378"/>
        <dbReference type="ChEBI" id="CHEBI:30616"/>
        <dbReference type="ChEBI" id="CHEBI:33019"/>
        <dbReference type="ChEBI" id="CHEBI:57502"/>
        <dbReference type="ChEBI" id="CHEBI:58437"/>
        <dbReference type="EC" id="2.7.7.18"/>
    </reaction>
</comment>
<keyword evidence="8 11" id="KW-0067">ATP-binding</keyword>
<evidence type="ECO:0000256" key="11">
    <source>
        <dbReference type="HAMAP-Rule" id="MF_00244"/>
    </source>
</evidence>
<evidence type="ECO:0000256" key="7">
    <source>
        <dbReference type="ARBA" id="ARBA00022741"/>
    </source>
</evidence>
<evidence type="ECO:0000256" key="4">
    <source>
        <dbReference type="ARBA" id="ARBA00022642"/>
    </source>
</evidence>
<evidence type="ECO:0000256" key="10">
    <source>
        <dbReference type="ARBA" id="ARBA00048721"/>
    </source>
</evidence>
<dbReference type="eggNOG" id="COG1057">
    <property type="taxonomic scope" value="Bacteria"/>
</dbReference>
<evidence type="ECO:0000256" key="1">
    <source>
        <dbReference type="ARBA" id="ARBA00002324"/>
    </source>
</evidence>
<dbReference type="PANTHER" id="PTHR39321:SF3">
    <property type="entry name" value="PHOSPHOPANTETHEINE ADENYLYLTRANSFERASE"/>
    <property type="match status" value="1"/>
</dbReference>
<dbReference type="InterPro" id="IPR004821">
    <property type="entry name" value="Cyt_trans-like"/>
</dbReference>
<keyword evidence="4 11" id="KW-0662">Pyridine nucleotide biosynthesis</keyword>
<dbReference type="HOGENOM" id="CLU_069765_3_3_10"/>
<dbReference type="GO" id="GO:0004515">
    <property type="term" value="F:nicotinate-nucleotide adenylyltransferase activity"/>
    <property type="evidence" value="ECO:0007669"/>
    <property type="project" value="UniProtKB-UniRule"/>
</dbReference>
<dbReference type="PANTHER" id="PTHR39321">
    <property type="entry name" value="NICOTINATE-NUCLEOTIDE ADENYLYLTRANSFERASE-RELATED"/>
    <property type="match status" value="1"/>
</dbReference>